<dbReference type="InterPro" id="IPR000835">
    <property type="entry name" value="HTH_MarR-typ"/>
</dbReference>
<evidence type="ECO:0000259" key="4">
    <source>
        <dbReference type="PROSITE" id="PS50995"/>
    </source>
</evidence>
<dbReference type="PANTHER" id="PTHR33164">
    <property type="entry name" value="TRANSCRIPTIONAL REGULATOR, MARR FAMILY"/>
    <property type="match status" value="1"/>
</dbReference>
<dbReference type="InterPro" id="IPR036388">
    <property type="entry name" value="WH-like_DNA-bd_sf"/>
</dbReference>
<dbReference type="InterPro" id="IPR036390">
    <property type="entry name" value="WH_DNA-bd_sf"/>
</dbReference>
<comment type="caution">
    <text evidence="5">The sequence shown here is derived from an EMBL/GenBank/DDBJ whole genome shotgun (WGS) entry which is preliminary data.</text>
</comment>
<dbReference type="Gene3D" id="1.10.10.10">
    <property type="entry name" value="Winged helix-like DNA-binding domain superfamily/Winged helix DNA-binding domain"/>
    <property type="match status" value="1"/>
</dbReference>
<accession>A0A7X3IKG8</accession>
<organism evidence="5 6">
    <name type="scientific">Paenibacillus dendrobii</name>
    <dbReference type="NCBI Taxonomy" id="2691084"/>
    <lineage>
        <taxon>Bacteria</taxon>
        <taxon>Bacillati</taxon>
        <taxon>Bacillota</taxon>
        <taxon>Bacilli</taxon>
        <taxon>Bacillales</taxon>
        <taxon>Paenibacillaceae</taxon>
        <taxon>Paenibacillus</taxon>
    </lineage>
</organism>
<dbReference type="AlphaFoldDB" id="A0A7X3IKG8"/>
<dbReference type="Proteomes" id="UP000460318">
    <property type="component" value="Unassembled WGS sequence"/>
</dbReference>
<dbReference type="InterPro" id="IPR023187">
    <property type="entry name" value="Tscrpt_reg_MarR-type_CS"/>
</dbReference>
<name>A0A7X3IKG8_9BACL</name>
<protein>
    <submittedName>
        <fullName evidence="5">MarR family transcriptional regulator</fullName>
    </submittedName>
</protein>
<evidence type="ECO:0000313" key="6">
    <source>
        <dbReference type="Proteomes" id="UP000460318"/>
    </source>
</evidence>
<gene>
    <name evidence="5" type="ORF">GRF59_18535</name>
</gene>
<evidence type="ECO:0000256" key="3">
    <source>
        <dbReference type="ARBA" id="ARBA00023163"/>
    </source>
</evidence>
<evidence type="ECO:0000256" key="2">
    <source>
        <dbReference type="ARBA" id="ARBA00023125"/>
    </source>
</evidence>
<evidence type="ECO:0000313" key="5">
    <source>
        <dbReference type="EMBL" id="MWV45614.1"/>
    </source>
</evidence>
<dbReference type="GO" id="GO:0006950">
    <property type="term" value="P:response to stress"/>
    <property type="evidence" value="ECO:0007669"/>
    <property type="project" value="TreeGrafter"/>
</dbReference>
<dbReference type="GO" id="GO:0003677">
    <property type="term" value="F:DNA binding"/>
    <property type="evidence" value="ECO:0007669"/>
    <property type="project" value="UniProtKB-KW"/>
</dbReference>
<sequence length="155" mass="17799">MIHAQERDAQLSLHLYRVFAKSFKSINEHAVISSKIEGFNPTAFAVMEVLFYKGSQPIQQIGSKLLLQSGNVTYVIDKLEERGYIHRRPCPNDRRVIYAELTPVGEALMNDLYPKYTERIHHAFSGLNDEEKAQLIDLLKKLGMQAERLTPSQRK</sequence>
<dbReference type="RefSeq" id="WP_160499219.1">
    <property type="nucleotide sequence ID" value="NZ_WUBI01000003.1"/>
</dbReference>
<keyword evidence="2" id="KW-0238">DNA-binding</keyword>
<evidence type="ECO:0000256" key="1">
    <source>
        <dbReference type="ARBA" id="ARBA00023015"/>
    </source>
</evidence>
<dbReference type="PRINTS" id="PR00598">
    <property type="entry name" value="HTHMARR"/>
</dbReference>
<dbReference type="Pfam" id="PF01047">
    <property type="entry name" value="MarR"/>
    <property type="match status" value="1"/>
</dbReference>
<keyword evidence="3" id="KW-0804">Transcription</keyword>
<dbReference type="PANTHER" id="PTHR33164:SF56">
    <property type="entry name" value="HTH-TYPE TRANSCRIPTIONAL REGULATOR MHQR"/>
    <property type="match status" value="1"/>
</dbReference>
<dbReference type="EMBL" id="WUBI01000003">
    <property type="protein sequence ID" value="MWV45614.1"/>
    <property type="molecule type" value="Genomic_DNA"/>
</dbReference>
<feature type="domain" description="HTH marR-type" evidence="4">
    <location>
        <begin position="8"/>
        <end position="144"/>
    </location>
</feature>
<dbReference type="SUPFAM" id="SSF46785">
    <property type="entry name" value="Winged helix' DNA-binding domain"/>
    <property type="match status" value="1"/>
</dbReference>
<dbReference type="InterPro" id="IPR039422">
    <property type="entry name" value="MarR/SlyA-like"/>
</dbReference>
<dbReference type="GO" id="GO:0003700">
    <property type="term" value="F:DNA-binding transcription factor activity"/>
    <property type="evidence" value="ECO:0007669"/>
    <property type="project" value="InterPro"/>
</dbReference>
<keyword evidence="1" id="KW-0805">Transcription regulation</keyword>
<keyword evidence="6" id="KW-1185">Reference proteome</keyword>
<dbReference type="SMART" id="SM00347">
    <property type="entry name" value="HTH_MARR"/>
    <property type="match status" value="1"/>
</dbReference>
<dbReference type="PROSITE" id="PS01117">
    <property type="entry name" value="HTH_MARR_1"/>
    <property type="match status" value="1"/>
</dbReference>
<proteinExistence type="predicted"/>
<reference evidence="5 6" key="1">
    <citation type="submission" date="2019-12" db="EMBL/GenBank/DDBJ databases">
        <title>Paenibacillus sp. nov., an endophytic bacterium isolated from the stem of Dendrobium.</title>
        <authorList>
            <person name="Zhao R."/>
        </authorList>
    </citation>
    <scope>NUCLEOTIDE SEQUENCE [LARGE SCALE GENOMIC DNA]</scope>
    <source>
        <strain evidence="5 6">HJL G12</strain>
    </source>
</reference>
<dbReference type="PROSITE" id="PS50995">
    <property type="entry name" value="HTH_MARR_2"/>
    <property type="match status" value="1"/>
</dbReference>